<dbReference type="Pfam" id="PF01794">
    <property type="entry name" value="Ferric_reduct"/>
    <property type="match status" value="1"/>
</dbReference>
<dbReference type="GO" id="GO:0020037">
    <property type="term" value="F:heme binding"/>
    <property type="evidence" value="ECO:0007669"/>
    <property type="project" value="TreeGrafter"/>
</dbReference>
<feature type="transmembrane region" description="Helical" evidence="7">
    <location>
        <begin position="148"/>
        <end position="168"/>
    </location>
</feature>
<feature type="transmembrane region" description="Helical" evidence="7">
    <location>
        <begin position="81"/>
        <end position="99"/>
    </location>
</feature>
<evidence type="ECO:0000256" key="4">
    <source>
        <dbReference type="ARBA" id="ARBA00022989"/>
    </source>
</evidence>
<feature type="transmembrane region" description="Helical" evidence="7">
    <location>
        <begin position="49"/>
        <end position="69"/>
    </location>
</feature>
<sequence>MNTIKKIRFFWKPLVFFICLIPTILILTDALEITGHLSANPIEDIQDRLGNWGLRFIVLVLTISPLKIITGKNWIILFRRMIGLFAFYYVFMHFLTWAILEQNLNVSAVIEDIIERKFITLGLISLTLLFIMAVTSPNSIRRKMGEKWYQIHKSIYVVSVLGIWHYWWQVKLDAREPLIYAIIISILLLYRLLKFKKPTSSVR</sequence>
<evidence type="ECO:0000256" key="1">
    <source>
        <dbReference type="ARBA" id="ARBA00004141"/>
    </source>
</evidence>
<accession>A0A381R851</accession>
<feature type="transmembrane region" description="Helical" evidence="7">
    <location>
        <begin position="174"/>
        <end position="193"/>
    </location>
</feature>
<dbReference type="EMBL" id="UINC01001721">
    <property type="protein sequence ID" value="SUZ87374.1"/>
    <property type="molecule type" value="Genomic_DNA"/>
</dbReference>
<dbReference type="InterPro" id="IPR013130">
    <property type="entry name" value="Fe3_Rdtase_TM_dom"/>
</dbReference>
<dbReference type="AlphaFoldDB" id="A0A381R851"/>
<evidence type="ECO:0000256" key="2">
    <source>
        <dbReference type="ARBA" id="ARBA00022448"/>
    </source>
</evidence>
<feature type="domain" description="Ferric oxidoreductase" evidence="8">
    <location>
        <begin position="52"/>
        <end position="162"/>
    </location>
</feature>
<comment type="subcellular location">
    <subcellularLocation>
        <location evidence="1">Membrane</location>
        <topology evidence="1">Multi-pass membrane protein</topology>
    </subcellularLocation>
</comment>
<keyword evidence="4 7" id="KW-1133">Transmembrane helix</keyword>
<evidence type="ECO:0000313" key="9">
    <source>
        <dbReference type="EMBL" id="SUZ87374.1"/>
    </source>
</evidence>
<evidence type="ECO:0000259" key="8">
    <source>
        <dbReference type="Pfam" id="PF01794"/>
    </source>
</evidence>
<keyword evidence="5" id="KW-0408">Iron</keyword>
<keyword evidence="3 7" id="KW-0812">Transmembrane</keyword>
<reference evidence="9" key="1">
    <citation type="submission" date="2018-05" db="EMBL/GenBank/DDBJ databases">
        <authorList>
            <person name="Lanie J.A."/>
            <person name="Ng W.-L."/>
            <person name="Kazmierczak K.M."/>
            <person name="Andrzejewski T.M."/>
            <person name="Davidsen T.M."/>
            <person name="Wayne K.J."/>
            <person name="Tettelin H."/>
            <person name="Glass J.I."/>
            <person name="Rusch D."/>
            <person name="Podicherti R."/>
            <person name="Tsui H.-C.T."/>
            <person name="Winkler M.E."/>
        </authorList>
    </citation>
    <scope>NUCLEOTIDE SEQUENCE</scope>
</reference>
<proteinExistence type="inferred from homology"/>
<dbReference type="GO" id="GO:0016679">
    <property type="term" value="F:oxidoreductase activity, acting on diphenols and related substances as donors"/>
    <property type="evidence" value="ECO:0007669"/>
    <property type="project" value="TreeGrafter"/>
</dbReference>
<dbReference type="PANTHER" id="PTHR36964:SF1">
    <property type="entry name" value="PROTEIN-METHIONINE-SULFOXIDE REDUCTASE HEME-BINDING SUBUNIT MSRQ"/>
    <property type="match status" value="1"/>
</dbReference>
<evidence type="ECO:0000256" key="5">
    <source>
        <dbReference type="ARBA" id="ARBA00023004"/>
    </source>
</evidence>
<dbReference type="GO" id="GO:0005886">
    <property type="term" value="C:plasma membrane"/>
    <property type="evidence" value="ECO:0007669"/>
    <property type="project" value="TreeGrafter"/>
</dbReference>
<dbReference type="InterPro" id="IPR022837">
    <property type="entry name" value="MsrQ-like"/>
</dbReference>
<dbReference type="HAMAP" id="MF_01207">
    <property type="entry name" value="MsrQ"/>
    <property type="match status" value="1"/>
</dbReference>
<organism evidence="9">
    <name type="scientific">marine metagenome</name>
    <dbReference type="NCBI Taxonomy" id="408172"/>
    <lineage>
        <taxon>unclassified sequences</taxon>
        <taxon>metagenomes</taxon>
        <taxon>ecological metagenomes</taxon>
    </lineage>
</organism>
<gene>
    <name evidence="9" type="ORF">METZ01_LOCUS40228</name>
</gene>
<dbReference type="PANTHER" id="PTHR36964">
    <property type="entry name" value="PROTEIN-METHIONINE-SULFOXIDE REDUCTASE HEME-BINDING SUBUNIT MSRQ"/>
    <property type="match status" value="1"/>
</dbReference>
<protein>
    <recommendedName>
        <fullName evidence="8">Ferric oxidoreductase domain-containing protein</fullName>
    </recommendedName>
</protein>
<keyword evidence="6 7" id="KW-0472">Membrane</keyword>
<evidence type="ECO:0000256" key="6">
    <source>
        <dbReference type="ARBA" id="ARBA00023136"/>
    </source>
</evidence>
<evidence type="ECO:0000256" key="3">
    <source>
        <dbReference type="ARBA" id="ARBA00022692"/>
    </source>
</evidence>
<feature type="transmembrane region" description="Helical" evidence="7">
    <location>
        <begin position="119"/>
        <end position="136"/>
    </location>
</feature>
<keyword evidence="2" id="KW-0813">Transport</keyword>
<evidence type="ECO:0000256" key="7">
    <source>
        <dbReference type="SAM" id="Phobius"/>
    </source>
</evidence>
<dbReference type="GO" id="GO:0010181">
    <property type="term" value="F:FMN binding"/>
    <property type="evidence" value="ECO:0007669"/>
    <property type="project" value="TreeGrafter"/>
</dbReference>
<name>A0A381R851_9ZZZZ</name>